<dbReference type="EMBL" id="BQNB010011549">
    <property type="protein sequence ID" value="GJS92003.1"/>
    <property type="molecule type" value="Genomic_DNA"/>
</dbReference>
<keyword evidence="2" id="KW-1185">Reference proteome</keyword>
<organism evidence="1 2">
    <name type="scientific">Tanacetum coccineum</name>
    <dbReference type="NCBI Taxonomy" id="301880"/>
    <lineage>
        <taxon>Eukaryota</taxon>
        <taxon>Viridiplantae</taxon>
        <taxon>Streptophyta</taxon>
        <taxon>Embryophyta</taxon>
        <taxon>Tracheophyta</taxon>
        <taxon>Spermatophyta</taxon>
        <taxon>Magnoliopsida</taxon>
        <taxon>eudicotyledons</taxon>
        <taxon>Gunneridae</taxon>
        <taxon>Pentapetalae</taxon>
        <taxon>asterids</taxon>
        <taxon>campanulids</taxon>
        <taxon>Asterales</taxon>
        <taxon>Asteraceae</taxon>
        <taxon>Asteroideae</taxon>
        <taxon>Anthemideae</taxon>
        <taxon>Anthemidinae</taxon>
        <taxon>Tanacetum</taxon>
    </lineage>
</organism>
<evidence type="ECO:0008006" key="3">
    <source>
        <dbReference type="Google" id="ProtNLM"/>
    </source>
</evidence>
<accession>A0ABQ4ZTB8</accession>
<protein>
    <recommendedName>
        <fullName evidence="3">Hybrid signal transduction histidine kinase M</fullName>
    </recommendedName>
</protein>
<comment type="caution">
    <text evidence="1">The sequence shown here is derived from an EMBL/GenBank/DDBJ whole genome shotgun (WGS) entry which is preliminary data.</text>
</comment>
<name>A0ABQ4ZTB8_9ASTR</name>
<dbReference type="Pfam" id="PF14223">
    <property type="entry name" value="Retrotran_gag_2"/>
    <property type="match status" value="1"/>
</dbReference>
<sequence>MTGATLQPVILLLDKLMTITNLNILVPVKLDIDEINYSSWMYVFMNLCNEHELTEHILGKSTDTTSSSDPSPPTSEWLVVENPQTAMEAWDILAEIFNDNKLSWSVALKAELRSLKLDDLSIDAYFRKIESIARILASLGSPISKDDIVNIALEWCLSV</sequence>
<evidence type="ECO:0000313" key="2">
    <source>
        <dbReference type="Proteomes" id="UP001151760"/>
    </source>
</evidence>
<dbReference type="Proteomes" id="UP001151760">
    <property type="component" value="Unassembled WGS sequence"/>
</dbReference>
<dbReference type="PANTHER" id="PTHR47481">
    <property type="match status" value="1"/>
</dbReference>
<gene>
    <name evidence="1" type="ORF">Tco_0774639</name>
</gene>
<dbReference type="PANTHER" id="PTHR47481:SF10">
    <property type="entry name" value="COPIA-LIKE POLYPROTEIN_RETROTRANSPOSON"/>
    <property type="match status" value="1"/>
</dbReference>
<proteinExistence type="predicted"/>
<reference evidence="1" key="1">
    <citation type="journal article" date="2022" name="Int. J. Mol. Sci.">
        <title>Draft Genome of Tanacetum Coccineum: Genomic Comparison of Closely Related Tanacetum-Family Plants.</title>
        <authorList>
            <person name="Yamashiro T."/>
            <person name="Shiraishi A."/>
            <person name="Nakayama K."/>
            <person name="Satake H."/>
        </authorList>
    </citation>
    <scope>NUCLEOTIDE SEQUENCE</scope>
</reference>
<evidence type="ECO:0000313" key="1">
    <source>
        <dbReference type="EMBL" id="GJS92003.1"/>
    </source>
</evidence>
<reference evidence="1" key="2">
    <citation type="submission" date="2022-01" db="EMBL/GenBank/DDBJ databases">
        <authorList>
            <person name="Yamashiro T."/>
            <person name="Shiraishi A."/>
            <person name="Satake H."/>
            <person name="Nakayama K."/>
        </authorList>
    </citation>
    <scope>NUCLEOTIDE SEQUENCE</scope>
</reference>